<keyword evidence="5 8" id="KW-1133">Transmembrane helix</keyword>
<evidence type="ECO:0000256" key="6">
    <source>
        <dbReference type="ARBA" id="ARBA00023010"/>
    </source>
</evidence>
<sequence length="65" mass="7461">MAKVVNYISEAFEELKTNVTWPSWSEVQRLTIIVAVFSVIFSLATWGVDEVFAKTIGMFFNWLKA</sequence>
<evidence type="ECO:0000256" key="8">
    <source>
        <dbReference type="HAMAP-Rule" id="MF_00422"/>
    </source>
</evidence>
<name>A0A2H3KMJ2_9FLAO</name>
<dbReference type="Pfam" id="PF00584">
    <property type="entry name" value="SecE"/>
    <property type="match status" value="1"/>
</dbReference>
<evidence type="ECO:0000256" key="5">
    <source>
        <dbReference type="ARBA" id="ARBA00022989"/>
    </source>
</evidence>
<comment type="subunit">
    <text evidence="8">Component of the Sec protein translocase complex. Heterotrimer consisting of SecY, SecE and SecG subunits. The heterotrimers can form oligomers, although 1 heterotrimer is thought to be able to translocate proteins. Interacts with the ribosome. Interacts with SecDF, and other proteins may be involved. Interacts with SecA.</text>
</comment>
<accession>A0A2H3KMJ2</accession>
<reference evidence="9 10" key="1">
    <citation type="submission" date="2017-09" db="EMBL/GenBank/DDBJ databases">
        <title>Whole genomes of Flavobacteriaceae.</title>
        <authorList>
            <person name="Stine C."/>
            <person name="Li C."/>
            <person name="Tadesse D."/>
        </authorList>
    </citation>
    <scope>NUCLEOTIDE SEQUENCE [LARGE SCALE GENOMIC DNA]</scope>
    <source>
        <strain evidence="9 10">ATCC 35036</strain>
    </source>
</reference>
<evidence type="ECO:0000256" key="7">
    <source>
        <dbReference type="ARBA" id="ARBA00023136"/>
    </source>
</evidence>
<keyword evidence="4 8" id="KW-0653">Protein transport</keyword>
<dbReference type="AlphaFoldDB" id="A0A2H3KMJ2"/>
<gene>
    <name evidence="8 9" type="primary">secE</name>
    <name evidence="9" type="ORF">B0A77_07495</name>
</gene>
<dbReference type="EMBL" id="PCMW01000040">
    <property type="protein sequence ID" value="PDS24652.1"/>
    <property type="molecule type" value="Genomic_DNA"/>
</dbReference>
<keyword evidence="6 8" id="KW-0811">Translocation</keyword>
<protein>
    <recommendedName>
        <fullName evidence="8">Protein translocase subunit SecE</fullName>
    </recommendedName>
</protein>
<dbReference type="NCBIfam" id="TIGR00964">
    <property type="entry name" value="secE_bact"/>
    <property type="match status" value="1"/>
</dbReference>
<dbReference type="InterPro" id="IPR001901">
    <property type="entry name" value="Translocase_SecE/Sec61-g"/>
</dbReference>
<dbReference type="GO" id="GO:0005886">
    <property type="term" value="C:plasma membrane"/>
    <property type="evidence" value="ECO:0007669"/>
    <property type="project" value="UniProtKB-SubCell"/>
</dbReference>
<keyword evidence="2 8" id="KW-0813">Transport</keyword>
<dbReference type="GO" id="GO:0008320">
    <property type="term" value="F:protein transmembrane transporter activity"/>
    <property type="evidence" value="ECO:0007669"/>
    <property type="project" value="UniProtKB-UniRule"/>
</dbReference>
<comment type="subcellular location">
    <subcellularLocation>
        <location evidence="8">Cell membrane</location>
        <topology evidence="8">Single-pass membrane protein</topology>
    </subcellularLocation>
    <subcellularLocation>
        <location evidence="1">Membrane</location>
    </subcellularLocation>
</comment>
<dbReference type="Proteomes" id="UP000220828">
    <property type="component" value="Unassembled WGS sequence"/>
</dbReference>
<dbReference type="RefSeq" id="WP_097554066.1">
    <property type="nucleotide sequence ID" value="NZ_PCMW01000040.1"/>
</dbReference>
<evidence type="ECO:0000256" key="2">
    <source>
        <dbReference type="ARBA" id="ARBA00022448"/>
    </source>
</evidence>
<dbReference type="GO" id="GO:0043952">
    <property type="term" value="P:protein transport by the Sec complex"/>
    <property type="evidence" value="ECO:0007669"/>
    <property type="project" value="UniProtKB-UniRule"/>
</dbReference>
<dbReference type="HAMAP" id="MF_00422">
    <property type="entry name" value="SecE"/>
    <property type="match status" value="1"/>
</dbReference>
<comment type="function">
    <text evidence="8">Essential subunit of the Sec protein translocation channel SecYEG. Clamps together the 2 halves of SecY. May contact the channel plug during translocation.</text>
</comment>
<dbReference type="GO" id="GO:0006605">
    <property type="term" value="P:protein targeting"/>
    <property type="evidence" value="ECO:0007669"/>
    <property type="project" value="UniProtKB-UniRule"/>
</dbReference>
<dbReference type="Gene3D" id="1.20.5.1030">
    <property type="entry name" value="Preprotein translocase secy subunit"/>
    <property type="match status" value="1"/>
</dbReference>
<keyword evidence="8" id="KW-1003">Cell membrane</keyword>
<keyword evidence="3 8" id="KW-0812">Transmembrane</keyword>
<comment type="similarity">
    <text evidence="8">Belongs to the SecE/SEC61-gamma family.</text>
</comment>
<organism evidence="9 10">
    <name type="scientific">Flavobacterium branchiophilum</name>
    <dbReference type="NCBI Taxonomy" id="55197"/>
    <lineage>
        <taxon>Bacteria</taxon>
        <taxon>Pseudomonadati</taxon>
        <taxon>Bacteroidota</taxon>
        <taxon>Flavobacteriia</taxon>
        <taxon>Flavobacteriales</taxon>
        <taxon>Flavobacteriaceae</taxon>
        <taxon>Flavobacterium</taxon>
    </lineage>
</organism>
<evidence type="ECO:0000256" key="3">
    <source>
        <dbReference type="ARBA" id="ARBA00022692"/>
    </source>
</evidence>
<proteinExistence type="inferred from homology"/>
<dbReference type="InterPro" id="IPR005807">
    <property type="entry name" value="SecE_bac"/>
</dbReference>
<comment type="caution">
    <text evidence="9">The sequence shown here is derived from an EMBL/GenBank/DDBJ whole genome shotgun (WGS) entry which is preliminary data.</text>
</comment>
<dbReference type="InterPro" id="IPR038379">
    <property type="entry name" value="SecE_sf"/>
</dbReference>
<dbReference type="OrthoDB" id="9810735at2"/>
<evidence type="ECO:0000313" key="9">
    <source>
        <dbReference type="EMBL" id="PDS24652.1"/>
    </source>
</evidence>
<evidence type="ECO:0000313" key="10">
    <source>
        <dbReference type="Proteomes" id="UP000220828"/>
    </source>
</evidence>
<dbReference type="GO" id="GO:0065002">
    <property type="term" value="P:intracellular protein transmembrane transport"/>
    <property type="evidence" value="ECO:0007669"/>
    <property type="project" value="UniProtKB-UniRule"/>
</dbReference>
<keyword evidence="7 8" id="KW-0472">Membrane</keyword>
<feature type="transmembrane region" description="Helical" evidence="8">
    <location>
        <begin position="30"/>
        <end position="48"/>
    </location>
</feature>
<dbReference type="GO" id="GO:0009306">
    <property type="term" value="P:protein secretion"/>
    <property type="evidence" value="ECO:0007669"/>
    <property type="project" value="UniProtKB-UniRule"/>
</dbReference>
<evidence type="ECO:0000256" key="1">
    <source>
        <dbReference type="ARBA" id="ARBA00004370"/>
    </source>
</evidence>
<evidence type="ECO:0000256" key="4">
    <source>
        <dbReference type="ARBA" id="ARBA00022927"/>
    </source>
</evidence>